<dbReference type="Proteomes" id="UP000076154">
    <property type="component" value="Unassembled WGS sequence"/>
</dbReference>
<organism evidence="3 4">
    <name type="scientific">Hypsizygus marmoreus</name>
    <name type="common">White beech mushroom</name>
    <name type="synonym">Agaricus marmoreus</name>
    <dbReference type="NCBI Taxonomy" id="39966"/>
    <lineage>
        <taxon>Eukaryota</taxon>
        <taxon>Fungi</taxon>
        <taxon>Dikarya</taxon>
        <taxon>Basidiomycota</taxon>
        <taxon>Agaricomycotina</taxon>
        <taxon>Agaricomycetes</taxon>
        <taxon>Agaricomycetidae</taxon>
        <taxon>Agaricales</taxon>
        <taxon>Tricholomatineae</taxon>
        <taxon>Lyophyllaceae</taxon>
        <taxon>Hypsizygus</taxon>
    </lineage>
</organism>
<gene>
    <name evidence="3" type="ORF">Hypma_002337</name>
</gene>
<dbReference type="AlphaFoldDB" id="A0A369J987"/>
<accession>A0A369J987</accession>
<name>A0A369J987_HYPMA</name>
<dbReference type="EMBL" id="LUEZ02000121">
    <property type="protein sequence ID" value="RDB16995.1"/>
    <property type="molecule type" value="Genomic_DNA"/>
</dbReference>
<keyword evidence="1" id="KW-0175">Coiled coil</keyword>
<evidence type="ECO:0000313" key="4">
    <source>
        <dbReference type="Proteomes" id="UP000076154"/>
    </source>
</evidence>
<proteinExistence type="predicted"/>
<feature type="region of interest" description="Disordered" evidence="2">
    <location>
        <begin position="1"/>
        <end position="23"/>
    </location>
</feature>
<evidence type="ECO:0000256" key="1">
    <source>
        <dbReference type="SAM" id="Coils"/>
    </source>
</evidence>
<evidence type="ECO:0000256" key="2">
    <source>
        <dbReference type="SAM" id="MobiDB-lite"/>
    </source>
</evidence>
<keyword evidence="4" id="KW-1185">Reference proteome</keyword>
<dbReference type="InParanoid" id="A0A369J987"/>
<reference evidence="3" key="1">
    <citation type="submission" date="2018-04" db="EMBL/GenBank/DDBJ databases">
        <title>Whole genome sequencing of Hypsizygus marmoreus.</title>
        <authorList>
            <person name="Choi I.-G."/>
            <person name="Min B."/>
            <person name="Kim J.-G."/>
            <person name="Kim S."/>
            <person name="Oh Y.-L."/>
            <person name="Kong W.-S."/>
            <person name="Park H."/>
            <person name="Jeong J."/>
            <person name="Song E.-S."/>
        </authorList>
    </citation>
    <scope>NUCLEOTIDE SEQUENCE [LARGE SCALE GENOMIC DNA]</scope>
    <source>
        <strain evidence="3">51987-8</strain>
    </source>
</reference>
<feature type="coiled-coil region" evidence="1">
    <location>
        <begin position="705"/>
        <end position="747"/>
    </location>
</feature>
<comment type="caution">
    <text evidence="3">The sequence shown here is derived from an EMBL/GenBank/DDBJ whole genome shotgun (WGS) entry which is preliminary data.</text>
</comment>
<protein>
    <submittedName>
        <fullName evidence="3">Uncharacterized protein</fullName>
    </submittedName>
</protein>
<evidence type="ECO:0000313" key="3">
    <source>
        <dbReference type="EMBL" id="RDB16995.1"/>
    </source>
</evidence>
<sequence>MPLGDLNPNLIPLQPRRQRKPLPFPLVPTPMPATASAHANSNSNSNTFHNHAPSSIPFLLLPAPPTVNMNKGENQNPNLIPLNNPRQRRRCGALPFPLVPTPPIRVPALCADAAIDVDVPIEVDVPSISDALMDIDINTSAYLRPHFYGGTAVPLDSPPHYTAPVYDYASSPAYVGLQGVVGVSDIDVAPDVEMEVEVLEIGIPMDVDTDVSYLGSDIKMSSPIIPYVDDDAMMASPILGVVVRPSNLERAGVTYRGSPSIRVTPKEKEAVPRPLALVVAAHVTPIEDEAEPIPVEAPALIVPLDNKAKTNVSTDIQPLPIVCQHVLPILGLRPHEAETGRTGTRQPVDPDDLAALFDGLAIAAMEPVSVMEPLPSIENILHGLPKPPVKIRRKRGVVHQPALSSPHRNWNVPSLLDPESSCSTSISTSTTMSTSTPLVPISIDTPTHIATTVNTKTTTTTSLTASSPAPISASASTSTAMFTSISASRSPLSPTIDATINITTTTTTTTNITISSATRTTSPSIPAPAHPLSADEKFDAIVTSIKEDYANDYIWEASSRPIPGTAEDAFVVEQSGDGGSSPDSLVSLVTVDTDVTMVEPEPEVYDADGRLVLYDQSEWGECVKVGSDATLYGSWGGGLFRPLEVFDAATQGEWGGAVLRVGCATTGEREGVILKERRCGERERERREDVKGVWGVWNENWEDLRGEEREVYKRERKERRRAEKERREERRRERRREKEEKEKEREKDMKTMVGGWVDHLEEDGKEWEEERKTVFERVKGWMCRRLGVERCRRGGEVEVRIFLQDTPGYFVSQPSIGPRCVSKRHLASIIYAYFGHRHDYLAGLLWISVRWMFDYVHGTSFYRVLALTWVFDSYLTDFAIAFRNSRTSDYTAPLLRL</sequence>